<gene>
    <name evidence="2" type="ORF">AALO_G00232170</name>
</gene>
<comment type="caution">
    <text evidence="2">The sequence shown here is derived from an EMBL/GenBank/DDBJ whole genome shotgun (WGS) entry which is preliminary data.</text>
</comment>
<name>A0AAV6FUK5_9TELE</name>
<organism evidence="2 3">
    <name type="scientific">Alosa alosa</name>
    <name type="common">allis shad</name>
    <dbReference type="NCBI Taxonomy" id="278164"/>
    <lineage>
        <taxon>Eukaryota</taxon>
        <taxon>Metazoa</taxon>
        <taxon>Chordata</taxon>
        <taxon>Craniata</taxon>
        <taxon>Vertebrata</taxon>
        <taxon>Euteleostomi</taxon>
        <taxon>Actinopterygii</taxon>
        <taxon>Neopterygii</taxon>
        <taxon>Teleostei</taxon>
        <taxon>Clupei</taxon>
        <taxon>Clupeiformes</taxon>
        <taxon>Clupeoidei</taxon>
        <taxon>Clupeidae</taxon>
        <taxon>Alosa</taxon>
    </lineage>
</organism>
<evidence type="ECO:0000313" key="2">
    <source>
        <dbReference type="EMBL" id="KAG5266445.1"/>
    </source>
</evidence>
<protein>
    <submittedName>
        <fullName evidence="2">Uncharacterized protein</fullName>
    </submittedName>
</protein>
<evidence type="ECO:0000313" key="3">
    <source>
        <dbReference type="Proteomes" id="UP000823561"/>
    </source>
</evidence>
<feature type="compositionally biased region" description="Polar residues" evidence="1">
    <location>
        <begin position="160"/>
        <end position="175"/>
    </location>
</feature>
<proteinExistence type="predicted"/>
<reference evidence="2" key="1">
    <citation type="submission" date="2020-10" db="EMBL/GenBank/DDBJ databases">
        <title>Chromosome-scale genome assembly of the Allis shad, Alosa alosa.</title>
        <authorList>
            <person name="Margot Z."/>
            <person name="Christophe K."/>
            <person name="Cabau C."/>
            <person name="Louis A."/>
            <person name="Berthelot C."/>
            <person name="Parey E."/>
            <person name="Roest Crollius H."/>
            <person name="Montfort J."/>
            <person name="Robinson-Rechavi M."/>
            <person name="Bucao C."/>
            <person name="Bouchez O."/>
            <person name="Gislard M."/>
            <person name="Lluch J."/>
            <person name="Milhes M."/>
            <person name="Lampietro C."/>
            <person name="Lopez Roques C."/>
            <person name="Donnadieu C."/>
            <person name="Braasch I."/>
            <person name="Desvignes T."/>
            <person name="Postlethwait J."/>
            <person name="Bobe J."/>
            <person name="Guiguen Y."/>
        </authorList>
    </citation>
    <scope>NUCLEOTIDE SEQUENCE</scope>
    <source>
        <strain evidence="2">M-15738</strain>
        <tissue evidence="2">Blood</tissue>
    </source>
</reference>
<feature type="region of interest" description="Disordered" evidence="1">
    <location>
        <begin position="160"/>
        <end position="184"/>
    </location>
</feature>
<evidence type="ECO:0000256" key="1">
    <source>
        <dbReference type="SAM" id="MobiDB-lite"/>
    </source>
</evidence>
<accession>A0AAV6FUK5</accession>
<dbReference type="Proteomes" id="UP000823561">
    <property type="component" value="Chromosome 18"/>
</dbReference>
<dbReference type="EMBL" id="JADWDJ010000018">
    <property type="protein sequence ID" value="KAG5266445.1"/>
    <property type="molecule type" value="Genomic_DNA"/>
</dbReference>
<keyword evidence="3" id="KW-1185">Reference proteome</keyword>
<dbReference type="AlphaFoldDB" id="A0AAV6FUK5"/>
<sequence length="346" mass="38675">MQLSHDQFWACTNRSTGRLTTIGEKVEMVKTNATTFLSWTDDEVELLLKVTLEYKVTMAAEGIKWELSCSKYGDILQSFLENYPTHEAGLTMRKEFPHKKQDITKAQLTSKLKAIRNKYRQAVKTGRKSGHGRVILLYFELCEAIWEESLGTDTISGVIETSNTRPETPTASSAATGEESLTEETIDNCRQQLNRSLGGCRRSKLMKRPFPDAALEDLRIKRRLLHQLEATHNEFVNSIGRLSSSVDRLNSNIELLVQHIVGTGNNNTEDLGHPVADSVNIPVDQPSVPGRIKAEFHEVALDSSPALCQGSPKLRIKSEQVKVEEDGTETMVCSTQTNTDDTLIQL</sequence>